<feature type="transmembrane region" description="Helical" evidence="1">
    <location>
        <begin position="274"/>
        <end position="291"/>
    </location>
</feature>
<dbReference type="Proteomes" id="UP000612899">
    <property type="component" value="Unassembled WGS sequence"/>
</dbReference>
<feature type="transmembrane region" description="Helical" evidence="1">
    <location>
        <begin position="346"/>
        <end position="364"/>
    </location>
</feature>
<evidence type="ECO:0000313" key="2">
    <source>
        <dbReference type="EMBL" id="GIH08503.1"/>
    </source>
</evidence>
<feature type="transmembrane region" description="Helical" evidence="1">
    <location>
        <begin position="29"/>
        <end position="47"/>
    </location>
</feature>
<evidence type="ECO:0000256" key="1">
    <source>
        <dbReference type="SAM" id="Phobius"/>
    </source>
</evidence>
<feature type="transmembrane region" description="Helical" evidence="1">
    <location>
        <begin position="370"/>
        <end position="389"/>
    </location>
</feature>
<dbReference type="AlphaFoldDB" id="A0A8J3VK00"/>
<name>A0A8J3VK00_9ACTN</name>
<dbReference type="InterPro" id="IPR010640">
    <property type="entry name" value="Low_temperature_requirement_A"/>
</dbReference>
<keyword evidence="1" id="KW-0472">Membrane</keyword>
<keyword evidence="1" id="KW-1133">Transmembrane helix</keyword>
<feature type="transmembrane region" description="Helical" evidence="1">
    <location>
        <begin position="206"/>
        <end position="226"/>
    </location>
</feature>
<accession>A0A8J3VK00</accession>
<feature type="transmembrane region" description="Helical" evidence="1">
    <location>
        <begin position="169"/>
        <end position="186"/>
    </location>
</feature>
<feature type="transmembrane region" description="Helical" evidence="1">
    <location>
        <begin position="59"/>
        <end position="77"/>
    </location>
</feature>
<feature type="transmembrane region" description="Helical" evidence="1">
    <location>
        <begin position="311"/>
        <end position="334"/>
    </location>
</feature>
<proteinExistence type="predicted"/>
<dbReference type="PANTHER" id="PTHR36840:SF1">
    <property type="entry name" value="BLL5714 PROTEIN"/>
    <property type="match status" value="1"/>
</dbReference>
<gene>
    <name evidence="2" type="ORF">Rhe02_65700</name>
</gene>
<feature type="transmembrane region" description="Helical" evidence="1">
    <location>
        <begin position="144"/>
        <end position="163"/>
    </location>
</feature>
<reference evidence="2" key="1">
    <citation type="submission" date="2021-01" db="EMBL/GenBank/DDBJ databases">
        <title>Whole genome shotgun sequence of Rhizocola hellebori NBRC 109834.</title>
        <authorList>
            <person name="Komaki H."/>
            <person name="Tamura T."/>
        </authorList>
    </citation>
    <scope>NUCLEOTIDE SEQUENCE</scope>
    <source>
        <strain evidence="2">NBRC 109834</strain>
    </source>
</reference>
<evidence type="ECO:0000313" key="3">
    <source>
        <dbReference type="Proteomes" id="UP000612899"/>
    </source>
</evidence>
<organism evidence="2 3">
    <name type="scientific">Rhizocola hellebori</name>
    <dbReference type="NCBI Taxonomy" id="1392758"/>
    <lineage>
        <taxon>Bacteria</taxon>
        <taxon>Bacillati</taxon>
        <taxon>Actinomycetota</taxon>
        <taxon>Actinomycetes</taxon>
        <taxon>Micromonosporales</taxon>
        <taxon>Micromonosporaceae</taxon>
        <taxon>Rhizocola</taxon>
    </lineage>
</organism>
<keyword evidence="3" id="KW-1185">Reference proteome</keyword>
<feature type="transmembrane region" description="Helical" evidence="1">
    <location>
        <begin position="232"/>
        <end position="253"/>
    </location>
</feature>
<comment type="caution">
    <text evidence="2">The sequence shown here is derived from an EMBL/GenBank/DDBJ whole genome shotgun (WGS) entry which is preliminary data.</text>
</comment>
<dbReference type="EMBL" id="BONY01000050">
    <property type="protein sequence ID" value="GIH08503.1"/>
    <property type="molecule type" value="Genomic_DNA"/>
</dbReference>
<sequence>MSVPHRGWLGQPQLRTGERGHRQATWFELFYDLAFVVIVGQIGLIVVHDPSWWGVGQAALLFSVVWWAWVGEVFYTTRFDADTDRAKRLIGTLQLIALTLLAASIARGGLADIRVIAAAYALVRTLQVLEIWRAQRFIPEARPLTRHFLIGYGSGVLLWWVGVALPVRWGAWLWGAGFLIEILTYVRGTRFHRRYPPHVSHLPERYGLFTILMLGESFIGAVAGSATRSLTWSAGVLVALSVAGAVAMWWIYFDRIDIEAITALSRPGTASQRPFVIWLFAHMPIAFGLALNGAGVDLLLHENTEHSRPSGLILIAGQIIFVLAEAVVCATAVGAGPPQLRLTHGVAARVISAAMLAVVALVAWQTDSAMLTLVLSAAVLWSVVIYDFIRGRHAGIIT</sequence>
<keyword evidence="1" id="KW-0812">Transmembrane</keyword>
<feature type="transmembrane region" description="Helical" evidence="1">
    <location>
        <begin position="89"/>
        <end position="107"/>
    </location>
</feature>
<protein>
    <recommendedName>
        <fullName evidence="4">Low temperature requirement protein A</fullName>
    </recommendedName>
</protein>
<dbReference type="Pfam" id="PF06772">
    <property type="entry name" value="LtrA"/>
    <property type="match status" value="1"/>
</dbReference>
<dbReference type="PANTHER" id="PTHR36840">
    <property type="entry name" value="BLL5714 PROTEIN"/>
    <property type="match status" value="1"/>
</dbReference>
<evidence type="ECO:0008006" key="4">
    <source>
        <dbReference type="Google" id="ProtNLM"/>
    </source>
</evidence>